<accession>A0A8G2BJT7</accession>
<dbReference type="AlphaFoldDB" id="A0A8G2BJT7"/>
<protein>
    <submittedName>
        <fullName evidence="2">HlyD family secretion protein</fullName>
    </submittedName>
</protein>
<reference evidence="2 3" key="1">
    <citation type="submission" date="2016-10" db="EMBL/GenBank/DDBJ databases">
        <authorList>
            <person name="Varghese N."/>
            <person name="Submissions S."/>
        </authorList>
    </citation>
    <scope>NUCLEOTIDE SEQUENCE [LARGE SCALE GENOMIC DNA]</scope>
    <source>
        <strain evidence="2 3">DSM 18839</strain>
    </source>
</reference>
<keyword evidence="1" id="KW-0175">Coiled coil</keyword>
<dbReference type="Gene3D" id="6.10.140.1990">
    <property type="match status" value="1"/>
</dbReference>
<dbReference type="EMBL" id="FNBW01000007">
    <property type="protein sequence ID" value="SDF87415.1"/>
    <property type="molecule type" value="Genomic_DNA"/>
</dbReference>
<dbReference type="GO" id="GO:0005886">
    <property type="term" value="C:plasma membrane"/>
    <property type="evidence" value="ECO:0007669"/>
    <property type="project" value="TreeGrafter"/>
</dbReference>
<dbReference type="Proteomes" id="UP000198615">
    <property type="component" value="Unassembled WGS sequence"/>
</dbReference>
<dbReference type="OrthoDB" id="9778236at2"/>
<dbReference type="InterPro" id="IPR030190">
    <property type="entry name" value="MacA_alpha-hairpin_sf"/>
</dbReference>
<dbReference type="PANTHER" id="PTHR30438:SF2">
    <property type="entry name" value="MEMBRANE PROTEIN"/>
    <property type="match status" value="1"/>
</dbReference>
<organism evidence="2 3">
    <name type="scientific">Thalassobaculum litoreum DSM 18839</name>
    <dbReference type="NCBI Taxonomy" id="1123362"/>
    <lineage>
        <taxon>Bacteria</taxon>
        <taxon>Pseudomonadati</taxon>
        <taxon>Pseudomonadota</taxon>
        <taxon>Alphaproteobacteria</taxon>
        <taxon>Rhodospirillales</taxon>
        <taxon>Thalassobaculaceae</taxon>
        <taxon>Thalassobaculum</taxon>
    </lineage>
</organism>
<gene>
    <name evidence="2" type="ORF">SAMN05660686_02641</name>
</gene>
<dbReference type="PANTHER" id="PTHR30438">
    <property type="entry name" value="36 KDA ANTIGEN-RELATED"/>
    <property type="match status" value="1"/>
</dbReference>
<dbReference type="GO" id="GO:1990961">
    <property type="term" value="P:xenobiotic detoxification by transmembrane export across the plasma membrane"/>
    <property type="evidence" value="ECO:0007669"/>
    <property type="project" value="InterPro"/>
</dbReference>
<dbReference type="SUPFAM" id="SSF111369">
    <property type="entry name" value="HlyD-like secretion proteins"/>
    <property type="match status" value="1"/>
</dbReference>
<dbReference type="Gene3D" id="2.40.50.100">
    <property type="match status" value="1"/>
</dbReference>
<dbReference type="GO" id="GO:0019898">
    <property type="term" value="C:extrinsic component of membrane"/>
    <property type="evidence" value="ECO:0007669"/>
    <property type="project" value="InterPro"/>
</dbReference>
<evidence type="ECO:0000313" key="3">
    <source>
        <dbReference type="Proteomes" id="UP000198615"/>
    </source>
</evidence>
<evidence type="ECO:0000313" key="2">
    <source>
        <dbReference type="EMBL" id="SDF87415.1"/>
    </source>
</evidence>
<feature type="coiled-coil region" evidence="1">
    <location>
        <begin position="84"/>
        <end position="125"/>
    </location>
</feature>
<sequence length="326" mass="35443">MRKSLPVLLVLGAVAAAVWYWHAREHDDLPAGLVSANGRTEAERIDIAAKFPGRLDAVLVREGEMVEAGDVVAVLDAAEVDARLREAEAIVRQTEEGLNEANAVLAQRESERIFAERELHRAEQLAERGHTAAETVDLRRAEHATAVAAVASARAGIARAKASIEAARATVERIAADRDEHFLRAPRAGRVQYRLAETGEIVAAGGRVISLLDLTDVYMTVYLPTDAAGRLPYGAEARLVFDAAPEYVVPAAVTFVASQAQFTPRYVETASEREKLMFRVKVTIPPEVLERHRAIVKTGVPGVAYIRVDPDAAWPEDLAVRLPDAP</sequence>
<dbReference type="Gene3D" id="2.40.30.170">
    <property type="match status" value="1"/>
</dbReference>
<keyword evidence="3" id="KW-1185">Reference proteome</keyword>
<proteinExistence type="predicted"/>
<dbReference type="GO" id="GO:1990195">
    <property type="term" value="C:macrolide transmembrane transporter complex"/>
    <property type="evidence" value="ECO:0007669"/>
    <property type="project" value="InterPro"/>
</dbReference>
<comment type="caution">
    <text evidence="2">The sequence shown here is derived from an EMBL/GenBank/DDBJ whole genome shotgun (WGS) entry which is preliminary data.</text>
</comment>
<name>A0A8G2BJT7_9PROT</name>
<dbReference type="RefSeq" id="WP_093150911.1">
    <property type="nucleotide sequence ID" value="NZ_FNBW01000007.1"/>
</dbReference>
<evidence type="ECO:0000256" key="1">
    <source>
        <dbReference type="SAM" id="Coils"/>
    </source>
</evidence>